<proteinExistence type="predicted"/>
<dbReference type="HOGENOM" id="CLU_1147960_0_0_1"/>
<sequence length="242" mass="27948">MNFPHYLDSKAEVISFSCASAMINNVKNGLIPANPMHIVSDKNHHSITFHAIKKRNRAIRIDSDRYIVDVYMSEFLKYNTVISFKKTFGNVSFPVPFEEIVPVTPIFVLDISSYSPLQQKSMIFRNEIMTRMDDVHNEYGYGKYPQDFVHRPPSKIPGIKTKEFFTQSIVKKSLRTQLKKVHYSKFENGTEYNESEEDESDFEDIIISKGKFEIHYPDIPYGGESSPFFGSKKQSPFGRLSC</sequence>
<dbReference type="Proteomes" id="UP000009328">
    <property type="component" value="Unassembled WGS sequence"/>
</dbReference>
<accession>K0KS33</accession>
<protein>
    <submittedName>
        <fullName evidence="1">Uncharacterized protein</fullName>
    </submittedName>
</protein>
<comment type="caution">
    <text evidence="1">The sequence shown here is derived from an EMBL/GenBank/DDBJ whole genome shotgun (WGS) entry which is preliminary data.</text>
</comment>
<dbReference type="InParanoid" id="K0KS33"/>
<dbReference type="EMBL" id="CAIF01000109">
    <property type="protein sequence ID" value="CCH44144.1"/>
    <property type="molecule type" value="Genomic_DNA"/>
</dbReference>
<gene>
    <name evidence="1" type="ORF">BN7_3702</name>
</gene>
<reference evidence="1 2" key="1">
    <citation type="journal article" date="2012" name="Eukaryot. Cell">
        <title>Draft genome sequence of Wickerhamomyces ciferrii NRRL Y-1031 F-60-10.</title>
        <authorList>
            <person name="Schneider J."/>
            <person name="Andrea H."/>
            <person name="Blom J."/>
            <person name="Jaenicke S."/>
            <person name="Ruckert C."/>
            <person name="Schorsch C."/>
            <person name="Szczepanowski R."/>
            <person name="Farwick M."/>
            <person name="Goesmann A."/>
            <person name="Puhler A."/>
            <person name="Schaffer S."/>
            <person name="Tauch A."/>
            <person name="Kohler T."/>
            <person name="Brinkrolf K."/>
        </authorList>
    </citation>
    <scope>NUCLEOTIDE SEQUENCE [LARGE SCALE GENOMIC DNA]</scope>
    <source>
        <strain evidence="2">ATCC 14091 / BCRC 22168 / CBS 111 / JCM 3599 / NBRC 0793 / NRRL Y-1031 F-60-10</strain>
    </source>
</reference>
<name>K0KS33_WICCF</name>
<organism evidence="1 2">
    <name type="scientific">Wickerhamomyces ciferrii (strain ATCC 14091 / BCRC 22168 / CBS 111 / JCM 3599 / NBRC 0793 / NRRL Y-1031 F-60-10)</name>
    <name type="common">Yeast</name>
    <name type="synonym">Pichia ciferrii</name>
    <dbReference type="NCBI Taxonomy" id="1206466"/>
    <lineage>
        <taxon>Eukaryota</taxon>
        <taxon>Fungi</taxon>
        <taxon>Dikarya</taxon>
        <taxon>Ascomycota</taxon>
        <taxon>Saccharomycotina</taxon>
        <taxon>Saccharomycetes</taxon>
        <taxon>Phaffomycetales</taxon>
        <taxon>Wickerhamomycetaceae</taxon>
        <taxon>Wickerhamomyces</taxon>
    </lineage>
</organism>
<evidence type="ECO:0000313" key="1">
    <source>
        <dbReference type="EMBL" id="CCH44144.1"/>
    </source>
</evidence>
<keyword evidence="2" id="KW-1185">Reference proteome</keyword>
<dbReference type="AlphaFoldDB" id="K0KS33"/>
<evidence type="ECO:0000313" key="2">
    <source>
        <dbReference type="Proteomes" id="UP000009328"/>
    </source>
</evidence>